<evidence type="ECO:0000256" key="6">
    <source>
        <dbReference type="ARBA" id="ARBA00022989"/>
    </source>
</evidence>
<sequence length="318" mass="36501">MQQPGTSTGVTRNLTEVFVLLRNNAQQNKYMYGDTIGKAGRSEERMSLVALEEGGEHQEHEQPMWIHTSDEVEFEFERVRGKLQELEQIQKKHVSRPNFGDERFEEEEKKMEEMTEQITSMLSHCHRLIGLISTQSVLRESVGEKRLRENAIAALLLTLSQITNGFRSRQTAYLKSIKSRSNNLDSYLVTSGQSDEPSWDQLVDLTPSKEYSMVQLQEIMSNEMEVRQREKEVLAVNSSIRELNHLFKDVSQMIVDQGSVLDRIDYNVEQATIRVGKAVQSVEKAERYQGKDKKMHCICCLAASIIVVLMLIMLKKSI</sequence>
<evidence type="ECO:0000256" key="1">
    <source>
        <dbReference type="ARBA" id="ARBA00004409"/>
    </source>
</evidence>
<evidence type="ECO:0000313" key="12">
    <source>
        <dbReference type="EMBL" id="CAJ0578667.1"/>
    </source>
</evidence>
<dbReference type="InterPro" id="IPR010989">
    <property type="entry name" value="SNARE"/>
</dbReference>
<organism evidence="12 13">
    <name type="scientific">Mesorhabditis spiculigera</name>
    <dbReference type="NCBI Taxonomy" id="96644"/>
    <lineage>
        <taxon>Eukaryota</taxon>
        <taxon>Metazoa</taxon>
        <taxon>Ecdysozoa</taxon>
        <taxon>Nematoda</taxon>
        <taxon>Chromadorea</taxon>
        <taxon>Rhabditida</taxon>
        <taxon>Rhabditina</taxon>
        <taxon>Rhabditomorpha</taxon>
        <taxon>Rhabditoidea</taxon>
        <taxon>Rhabditidae</taxon>
        <taxon>Mesorhabditinae</taxon>
        <taxon>Mesorhabditis</taxon>
    </lineage>
</organism>
<keyword evidence="9 10" id="KW-0472">Membrane</keyword>
<evidence type="ECO:0000256" key="3">
    <source>
        <dbReference type="ARBA" id="ARBA00022448"/>
    </source>
</evidence>
<evidence type="ECO:0000256" key="9">
    <source>
        <dbReference type="ARBA" id="ARBA00023136"/>
    </source>
</evidence>
<dbReference type="GO" id="GO:0048278">
    <property type="term" value="P:vesicle docking"/>
    <property type="evidence" value="ECO:0007669"/>
    <property type="project" value="TreeGrafter"/>
</dbReference>
<keyword evidence="6 10" id="KW-1133">Transmembrane helix</keyword>
<evidence type="ECO:0000256" key="10">
    <source>
        <dbReference type="SAM" id="Phobius"/>
    </source>
</evidence>
<gene>
    <name evidence="12" type="ORF">MSPICULIGERA_LOCUS16910</name>
</gene>
<evidence type="ECO:0000256" key="7">
    <source>
        <dbReference type="ARBA" id="ARBA00023034"/>
    </source>
</evidence>
<keyword evidence="13" id="KW-1185">Reference proteome</keyword>
<dbReference type="AlphaFoldDB" id="A0AA36D2I1"/>
<evidence type="ECO:0000313" key="13">
    <source>
        <dbReference type="Proteomes" id="UP001177023"/>
    </source>
</evidence>
<reference evidence="12" key="1">
    <citation type="submission" date="2023-06" db="EMBL/GenBank/DDBJ databases">
        <authorList>
            <person name="Delattre M."/>
        </authorList>
    </citation>
    <scope>NUCLEOTIDE SEQUENCE</scope>
    <source>
        <strain evidence="12">AF72</strain>
    </source>
</reference>
<keyword evidence="3" id="KW-0813">Transport</keyword>
<dbReference type="PANTHER" id="PTHR19957:SF83">
    <property type="entry name" value="SYNTAXIN-16"/>
    <property type="match status" value="1"/>
</dbReference>
<dbReference type="CDD" id="cd15845">
    <property type="entry name" value="SNARE_syntaxin16"/>
    <property type="match status" value="1"/>
</dbReference>
<evidence type="ECO:0000256" key="8">
    <source>
        <dbReference type="ARBA" id="ARBA00023054"/>
    </source>
</evidence>
<evidence type="ECO:0000256" key="2">
    <source>
        <dbReference type="ARBA" id="ARBA00009063"/>
    </source>
</evidence>
<dbReference type="GO" id="GO:0006886">
    <property type="term" value="P:intracellular protein transport"/>
    <property type="evidence" value="ECO:0007669"/>
    <property type="project" value="TreeGrafter"/>
</dbReference>
<keyword evidence="8" id="KW-0175">Coiled coil</keyword>
<comment type="similarity">
    <text evidence="2">Belongs to the syntaxin family.</text>
</comment>
<accession>A0AA36D2I1</accession>
<comment type="caution">
    <text evidence="12">The sequence shown here is derived from an EMBL/GenBank/DDBJ whole genome shotgun (WGS) entry which is preliminary data.</text>
</comment>
<name>A0AA36D2I1_9BILA</name>
<dbReference type="PANTHER" id="PTHR19957">
    <property type="entry name" value="SYNTAXIN"/>
    <property type="match status" value="1"/>
</dbReference>
<proteinExistence type="inferred from homology"/>
<keyword evidence="5" id="KW-0653">Protein transport</keyword>
<dbReference type="GO" id="GO:0006906">
    <property type="term" value="P:vesicle fusion"/>
    <property type="evidence" value="ECO:0007669"/>
    <property type="project" value="TreeGrafter"/>
</dbReference>
<dbReference type="PROSITE" id="PS50192">
    <property type="entry name" value="T_SNARE"/>
    <property type="match status" value="1"/>
</dbReference>
<feature type="non-terminal residue" evidence="12">
    <location>
        <position position="318"/>
    </location>
</feature>
<dbReference type="GO" id="GO:0031201">
    <property type="term" value="C:SNARE complex"/>
    <property type="evidence" value="ECO:0007669"/>
    <property type="project" value="TreeGrafter"/>
</dbReference>
<dbReference type="InterPro" id="IPR045242">
    <property type="entry name" value="Syntaxin"/>
</dbReference>
<dbReference type="SUPFAM" id="SSF47661">
    <property type="entry name" value="t-snare proteins"/>
    <property type="match status" value="1"/>
</dbReference>
<feature type="domain" description="T-SNARE coiled-coil homology" evidence="11">
    <location>
        <begin position="223"/>
        <end position="285"/>
    </location>
</feature>
<dbReference type="GO" id="GO:0000149">
    <property type="term" value="F:SNARE binding"/>
    <property type="evidence" value="ECO:0007669"/>
    <property type="project" value="TreeGrafter"/>
</dbReference>
<keyword evidence="7" id="KW-0333">Golgi apparatus</keyword>
<dbReference type="EMBL" id="CATQJA010002654">
    <property type="protein sequence ID" value="CAJ0578667.1"/>
    <property type="molecule type" value="Genomic_DNA"/>
</dbReference>
<comment type="subcellular location">
    <subcellularLocation>
        <location evidence="1">Golgi apparatus membrane</location>
        <topology evidence="1">Single-pass type IV membrane protein</topology>
    </subcellularLocation>
</comment>
<dbReference type="Gene3D" id="1.20.58.70">
    <property type="match status" value="1"/>
</dbReference>
<keyword evidence="4 10" id="KW-0812">Transmembrane</keyword>
<dbReference type="GO" id="GO:0000139">
    <property type="term" value="C:Golgi membrane"/>
    <property type="evidence" value="ECO:0007669"/>
    <property type="project" value="UniProtKB-SubCell"/>
</dbReference>
<evidence type="ECO:0000256" key="4">
    <source>
        <dbReference type="ARBA" id="ARBA00022692"/>
    </source>
</evidence>
<evidence type="ECO:0000256" key="5">
    <source>
        <dbReference type="ARBA" id="ARBA00022927"/>
    </source>
</evidence>
<protein>
    <recommendedName>
        <fullName evidence="11">t-SNARE coiled-coil homology domain-containing protein</fullName>
    </recommendedName>
</protein>
<feature type="transmembrane region" description="Helical" evidence="10">
    <location>
        <begin position="295"/>
        <end position="314"/>
    </location>
</feature>
<dbReference type="Proteomes" id="UP001177023">
    <property type="component" value="Unassembled WGS sequence"/>
</dbReference>
<dbReference type="GO" id="GO:0005484">
    <property type="term" value="F:SNAP receptor activity"/>
    <property type="evidence" value="ECO:0007669"/>
    <property type="project" value="TreeGrafter"/>
</dbReference>
<dbReference type="Pfam" id="PF05739">
    <property type="entry name" value="SNARE"/>
    <property type="match status" value="1"/>
</dbReference>
<evidence type="ECO:0000259" key="11">
    <source>
        <dbReference type="PROSITE" id="PS50192"/>
    </source>
</evidence>
<dbReference type="InterPro" id="IPR000727">
    <property type="entry name" value="T_SNARE_dom"/>
</dbReference>
<dbReference type="SMART" id="SM00397">
    <property type="entry name" value="t_SNARE"/>
    <property type="match status" value="1"/>
</dbReference>